<protein>
    <submittedName>
        <fullName evidence="3">Uncharacterized protein</fullName>
    </submittedName>
</protein>
<feature type="compositionally biased region" description="Gly residues" evidence="1">
    <location>
        <begin position="53"/>
        <end position="99"/>
    </location>
</feature>
<dbReference type="Proteomes" id="UP000295781">
    <property type="component" value="Chromosome"/>
</dbReference>
<keyword evidence="2" id="KW-0732">Signal</keyword>
<dbReference type="RefSeq" id="WP_207213809.1">
    <property type="nucleotide sequence ID" value="NZ_CP012670.1"/>
</dbReference>
<dbReference type="EMBL" id="CP012670">
    <property type="protein sequence ID" value="AUX21465.1"/>
    <property type="molecule type" value="Genomic_DNA"/>
</dbReference>
<evidence type="ECO:0000313" key="3">
    <source>
        <dbReference type="EMBL" id="AUX21465.1"/>
    </source>
</evidence>
<dbReference type="AlphaFoldDB" id="A0A4P2PX73"/>
<evidence type="ECO:0000256" key="2">
    <source>
        <dbReference type="SAM" id="SignalP"/>
    </source>
</evidence>
<feature type="chain" id="PRO_5020503294" evidence="2">
    <location>
        <begin position="26"/>
        <end position="603"/>
    </location>
</feature>
<feature type="region of interest" description="Disordered" evidence="1">
    <location>
        <begin position="575"/>
        <end position="603"/>
    </location>
</feature>
<name>A0A4P2PX73_SORCE</name>
<gene>
    <name evidence="3" type="ORF">SOCEGT47_019490</name>
</gene>
<evidence type="ECO:0000313" key="4">
    <source>
        <dbReference type="Proteomes" id="UP000295781"/>
    </source>
</evidence>
<dbReference type="PROSITE" id="PS51257">
    <property type="entry name" value="PROKAR_LIPOPROTEIN"/>
    <property type="match status" value="1"/>
</dbReference>
<accession>A0A4P2PX73</accession>
<organism evidence="3 4">
    <name type="scientific">Sorangium cellulosum</name>
    <name type="common">Polyangium cellulosum</name>
    <dbReference type="NCBI Taxonomy" id="56"/>
    <lineage>
        <taxon>Bacteria</taxon>
        <taxon>Pseudomonadati</taxon>
        <taxon>Myxococcota</taxon>
        <taxon>Polyangia</taxon>
        <taxon>Polyangiales</taxon>
        <taxon>Polyangiaceae</taxon>
        <taxon>Sorangium</taxon>
    </lineage>
</organism>
<proteinExistence type="predicted"/>
<sequence>MRKGTSRSAYARSPAARWLSAAAVAWVAACAEGQALGPRCEAPEVRCGDGAGGHGAGSDGAGGHGAGSDGAGGHGAGSDGAGGHGAGGDGAGGAGGTPPGCGAVPPPQDIGSTTPQRVRGTTLGADDRRALSCSGPGAADRTFLFTAPLAGTYLFDTFEADHDTVLGALRADTCAELACNDDAAGIAPQIAVDLAEGEPILVVVSGADGAQGDFTLHVSQPGPHLCAPTALDRGVPQAVTGTTRGLEDAVYSGCADGPSPDATFTFTAKDPGVHVFTARGADDLSLDVLDGDTCLGALLGCDFRFGEAKVAADLEAGQTVLLAVATPIRPLEAFALEITQAPPCPRVHLDAAVPQTVTGSNEGLPDVFSTCATPESGGEATYGFSAPDDGLYTFDVRGADFPAVLSLRDATCTGEALACLDGSPGVPARATVPLAAGQTVVAVVDSHGEAGAHALEITRTPCPLLDLGATVPQVVTGSTEGRADLLRPSCGAGSGGEVTYRFTAPSDGTFVFDTAGSALETVLSVRTGGCGGPEIACSSGGTGSRAIVPLVAGQAVLVSVDSNGAEGAYVLEVRSFDGRDTGERPSRSDPRSPGPSRDRPQGP</sequence>
<feature type="signal peptide" evidence="2">
    <location>
        <begin position="1"/>
        <end position="25"/>
    </location>
</feature>
<reference evidence="3 4" key="1">
    <citation type="submission" date="2015-09" db="EMBL/GenBank/DDBJ databases">
        <title>Sorangium comparison.</title>
        <authorList>
            <person name="Zaburannyi N."/>
            <person name="Bunk B."/>
            <person name="Overmann J."/>
            <person name="Mueller R."/>
        </authorList>
    </citation>
    <scope>NUCLEOTIDE SEQUENCE [LARGE SCALE GENOMIC DNA]</scope>
    <source>
        <strain evidence="3 4">So ceGT47</strain>
    </source>
</reference>
<feature type="region of interest" description="Disordered" evidence="1">
    <location>
        <begin position="53"/>
        <end position="128"/>
    </location>
</feature>
<evidence type="ECO:0000256" key="1">
    <source>
        <dbReference type="SAM" id="MobiDB-lite"/>
    </source>
</evidence>